<protein>
    <submittedName>
        <fullName evidence="2">YheU family protein</fullName>
    </submittedName>
</protein>
<comment type="similarity">
    <text evidence="1">Belongs to the UPF0270 family.</text>
</comment>
<comment type="caution">
    <text evidence="2">The sequence shown here is derived from an EMBL/GenBank/DDBJ whole genome shotgun (WGS) entry which is preliminary data.</text>
</comment>
<name>A0ABV7ZXP0_9GAMM</name>
<proteinExistence type="inferred from homology"/>
<dbReference type="InterPro" id="IPR010648">
    <property type="entry name" value="UPF0270"/>
</dbReference>
<evidence type="ECO:0000313" key="3">
    <source>
        <dbReference type="Proteomes" id="UP001595617"/>
    </source>
</evidence>
<dbReference type="Gene3D" id="1.10.10.610">
    <property type="entry name" value="YehU-like"/>
    <property type="match status" value="1"/>
</dbReference>
<evidence type="ECO:0000313" key="2">
    <source>
        <dbReference type="EMBL" id="MFC3853287.1"/>
    </source>
</evidence>
<dbReference type="InterPro" id="IPR036685">
    <property type="entry name" value="YehU-like_sf"/>
</dbReference>
<dbReference type="Proteomes" id="UP001595617">
    <property type="component" value="Unassembled WGS sequence"/>
</dbReference>
<accession>A0ABV7ZXP0</accession>
<keyword evidence="3" id="KW-1185">Reference proteome</keyword>
<evidence type="ECO:0000256" key="1">
    <source>
        <dbReference type="ARBA" id="ARBA00006450"/>
    </source>
</evidence>
<reference evidence="3" key="1">
    <citation type="journal article" date="2019" name="Int. J. Syst. Evol. Microbiol.">
        <title>The Global Catalogue of Microorganisms (GCM) 10K type strain sequencing project: providing services to taxonomists for standard genome sequencing and annotation.</title>
        <authorList>
            <consortium name="The Broad Institute Genomics Platform"/>
            <consortium name="The Broad Institute Genome Sequencing Center for Infectious Disease"/>
            <person name="Wu L."/>
            <person name="Ma J."/>
        </authorList>
    </citation>
    <scope>NUCLEOTIDE SEQUENCE [LARGE SCALE GENOMIC DNA]</scope>
    <source>
        <strain evidence="3">IBRC 10765</strain>
    </source>
</reference>
<organism evidence="2 3">
    <name type="scientific">Saccharospirillum mangrovi</name>
    <dbReference type="NCBI Taxonomy" id="2161747"/>
    <lineage>
        <taxon>Bacteria</taxon>
        <taxon>Pseudomonadati</taxon>
        <taxon>Pseudomonadota</taxon>
        <taxon>Gammaproteobacteria</taxon>
        <taxon>Oceanospirillales</taxon>
        <taxon>Saccharospirillaceae</taxon>
        <taxon>Saccharospirillum</taxon>
    </lineage>
</organism>
<dbReference type="EMBL" id="JBHRYR010000003">
    <property type="protein sequence ID" value="MFC3853287.1"/>
    <property type="molecule type" value="Genomic_DNA"/>
</dbReference>
<gene>
    <name evidence="2" type="ORF">ACFOOG_10630</name>
</gene>
<dbReference type="Pfam" id="PF06794">
    <property type="entry name" value="UPF0270"/>
    <property type="match status" value="1"/>
</dbReference>
<dbReference type="SUPFAM" id="SSF118001">
    <property type="entry name" value="YehU-like"/>
    <property type="match status" value="1"/>
</dbReference>
<sequence>MDYNNSTAALVPIPWDALSEEALTGVIEAHLVSELSDQSVEGFNLAEQAERIKQDLRAGAWVLIYDTESDSCRLLGKAEAQAYEKQGIL</sequence>